<evidence type="ECO:0000256" key="2">
    <source>
        <dbReference type="SAM" id="MobiDB-lite"/>
    </source>
</evidence>
<dbReference type="OrthoDB" id="2105077at2759"/>
<sequence>MVDYLNSNLQGKSSSSGDTQVAPKKAAPVFSPPKFSVEHPINPRSTYEKFMHGLGHFLGSIGKVPIFCCFPNPYKRVEQGDVGLVTRYGEFYKAVDAGLVEINPISENLRSVNIMIQIAPIGNIPVVTKDNVNITIESVIYWHIIDPFAAIYGVSNVQSALIERAQTTLRAVAGSRVLQDLIENRETVASAIRELIEEPAADWGVRVESILIKDVKFSHELQNSLSAAAVQRRIGESKVIAAQAEVNSAKLMREAAEILNTPAAMQIRYLETLQAMSKNAGTKVMFIPLAENGPQSMAQLAPIMPGDKSAEGKGKAVDNGGDSNKNNYKSAINEGVKDAALFQQLSEME</sequence>
<dbReference type="FunFam" id="3.30.479.30:FF:000004">
    <property type="entry name" value="Putative membrane protease family, stomatin"/>
    <property type="match status" value="1"/>
</dbReference>
<dbReference type="Gene3D" id="6.10.250.2090">
    <property type="match status" value="1"/>
</dbReference>
<feature type="region of interest" description="Disordered" evidence="2">
    <location>
        <begin position="307"/>
        <end position="330"/>
    </location>
</feature>
<feature type="region of interest" description="Disordered" evidence="2">
    <location>
        <begin position="1"/>
        <end position="27"/>
    </location>
</feature>
<comment type="similarity">
    <text evidence="1">Belongs to the band 7/mec-2 family.</text>
</comment>
<dbReference type="SUPFAM" id="SSF117892">
    <property type="entry name" value="Band 7/SPFH domain"/>
    <property type="match status" value="1"/>
</dbReference>
<feature type="domain" description="Band 7" evidence="3">
    <location>
        <begin position="72"/>
        <end position="229"/>
    </location>
</feature>
<evidence type="ECO:0000256" key="1">
    <source>
        <dbReference type="ARBA" id="ARBA00008164"/>
    </source>
</evidence>
<evidence type="ECO:0000313" key="4">
    <source>
        <dbReference type="EMBL" id="KAJ1915373.1"/>
    </source>
</evidence>
<dbReference type="GO" id="GO:0098552">
    <property type="term" value="C:side of membrane"/>
    <property type="evidence" value="ECO:0007669"/>
    <property type="project" value="UniProtKB-ARBA"/>
</dbReference>
<keyword evidence="5" id="KW-1185">Reference proteome</keyword>
<organism evidence="4 5">
    <name type="scientific">Mycoemilia scoparia</name>
    <dbReference type="NCBI Taxonomy" id="417184"/>
    <lineage>
        <taxon>Eukaryota</taxon>
        <taxon>Fungi</taxon>
        <taxon>Fungi incertae sedis</taxon>
        <taxon>Zoopagomycota</taxon>
        <taxon>Kickxellomycotina</taxon>
        <taxon>Kickxellomycetes</taxon>
        <taxon>Kickxellales</taxon>
        <taxon>Kickxellaceae</taxon>
        <taxon>Mycoemilia</taxon>
    </lineage>
</organism>
<dbReference type="Proteomes" id="UP001150538">
    <property type="component" value="Unassembled WGS sequence"/>
</dbReference>
<dbReference type="PANTHER" id="PTHR10264:SF19">
    <property type="entry name" value="AT06885P-RELATED"/>
    <property type="match status" value="1"/>
</dbReference>
<dbReference type="CDD" id="cd13437">
    <property type="entry name" value="SPFH_alloslipin"/>
    <property type="match status" value="1"/>
</dbReference>
<feature type="compositionally biased region" description="Polar residues" evidence="2">
    <location>
        <begin position="1"/>
        <end position="19"/>
    </location>
</feature>
<dbReference type="AlphaFoldDB" id="A0A9W7ZSK3"/>
<gene>
    <name evidence="4" type="ORF">H4219_004358</name>
</gene>
<feature type="compositionally biased region" description="Polar residues" evidence="2">
    <location>
        <begin position="321"/>
        <end position="330"/>
    </location>
</feature>
<name>A0A9W7ZSK3_9FUNG</name>
<dbReference type="EMBL" id="JANBPU010000149">
    <property type="protein sequence ID" value="KAJ1915373.1"/>
    <property type="molecule type" value="Genomic_DNA"/>
</dbReference>
<dbReference type="Pfam" id="PF01145">
    <property type="entry name" value="Band_7"/>
    <property type="match status" value="1"/>
</dbReference>
<dbReference type="InterPro" id="IPR036013">
    <property type="entry name" value="Band_7/SPFH_dom_sf"/>
</dbReference>
<dbReference type="SMART" id="SM00244">
    <property type="entry name" value="PHB"/>
    <property type="match status" value="1"/>
</dbReference>
<reference evidence="4" key="1">
    <citation type="submission" date="2022-07" db="EMBL/GenBank/DDBJ databases">
        <title>Phylogenomic reconstructions and comparative analyses of Kickxellomycotina fungi.</title>
        <authorList>
            <person name="Reynolds N.K."/>
            <person name="Stajich J.E."/>
            <person name="Barry K."/>
            <person name="Grigoriev I.V."/>
            <person name="Crous P."/>
            <person name="Smith M.E."/>
        </authorList>
    </citation>
    <scope>NUCLEOTIDE SEQUENCE</scope>
    <source>
        <strain evidence="4">NBRC 100468</strain>
    </source>
</reference>
<comment type="caution">
    <text evidence="4">The sequence shown here is derived from an EMBL/GenBank/DDBJ whole genome shotgun (WGS) entry which is preliminary data.</text>
</comment>
<dbReference type="InterPro" id="IPR001972">
    <property type="entry name" value="Stomatin_HflK_fam"/>
</dbReference>
<dbReference type="GO" id="GO:0005886">
    <property type="term" value="C:plasma membrane"/>
    <property type="evidence" value="ECO:0007669"/>
    <property type="project" value="InterPro"/>
</dbReference>
<dbReference type="PANTHER" id="PTHR10264">
    <property type="entry name" value="BAND 7 PROTEIN-RELATED"/>
    <property type="match status" value="1"/>
</dbReference>
<evidence type="ECO:0000259" key="3">
    <source>
        <dbReference type="SMART" id="SM00244"/>
    </source>
</evidence>
<evidence type="ECO:0000313" key="5">
    <source>
        <dbReference type="Proteomes" id="UP001150538"/>
    </source>
</evidence>
<proteinExistence type="inferred from homology"/>
<accession>A0A9W7ZSK3</accession>
<dbReference type="InterPro" id="IPR043202">
    <property type="entry name" value="Band-7_stomatin-like"/>
</dbReference>
<protein>
    <recommendedName>
        <fullName evidence="3">Band 7 domain-containing protein</fullName>
    </recommendedName>
</protein>
<dbReference type="InterPro" id="IPR001107">
    <property type="entry name" value="Band_7"/>
</dbReference>
<dbReference type="Gene3D" id="3.30.479.30">
    <property type="entry name" value="Band 7 domain"/>
    <property type="match status" value="1"/>
</dbReference>
<dbReference type="PRINTS" id="PR00721">
    <property type="entry name" value="STOMATIN"/>
</dbReference>